<comment type="caution">
    <text evidence="1">The sequence shown here is derived from an EMBL/GenBank/DDBJ whole genome shotgun (WGS) entry which is preliminary data.</text>
</comment>
<evidence type="ECO:0000313" key="2">
    <source>
        <dbReference type="Proteomes" id="UP001488805"/>
    </source>
</evidence>
<dbReference type="Proteomes" id="UP001488805">
    <property type="component" value="Unassembled WGS sequence"/>
</dbReference>
<reference evidence="1 2" key="1">
    <citation type="journal article" date="2024" name="Genome Biol. Evol.">
        <title>Chromosome-level genome assembly of the viviparous eelpout Zoarces viviparus.</title>
        <authorList>
            <person name="Fuhrmann N."/>
            <person name="Brasseur M.V."/>
            <person name="Bakowski C.E."/>
            <person name="Podsiadlowski L."/>
            <person name="Prost S."/>
            <person name="Krehenwinkel H."/>
            <person name="Mayer C."/>
        </authorList>
    </citation>
    <scope>NUCLEOTIDE SEQUENCE [LARGE SCALE GENOMIC DNA]</scope>
    <source>
        <strain evidence="1">NO-MEL_2022_Ind0_liver</strain>
    </source>
</reference>
<proteinExistence type="predicted"/>
<dbReference type="AlphaFoldDB" id="A0AAW1FI20"/>
<gene>
    <name evidence="1" type="ORF">VZT92_009279</name>
</gene>
<evidence type="ECO:0000313" key="1">
    <source>
        <dbReference type="EMBL" id="KAK9534220.1"/>
    </source>
</evidence>
<organism evidence="1 2">
    <name type="scientific">Zoarces viviparus</name>
    <name type="common">Viviparous eelpout</name>
    <name type="synonym">Blennius viviparus</name>
    <dbReference type="NCBI Taxonomy" id="48416"/>
    <lineage>
        <taxon>Eukaryota</taxon>
        <taxon>Metazoa</taxon>
        <taxon>Chordata</taxon>
        <taxon>Craniata</taxon>
        <taxon>Vertebrata</taxon>
        <taxon>Euteleostomi</taxon>
        <taxon>Actinopterygii</taxon>
        <taxon>Neopterygii</taxon>
        <taxon>Teleostei</taxon>
        <taxon>Neoteleostei</taxon>
        <taxon>Acanthomorphata</taxon>
        <taxon>Eupercaria</taxon>
        <taxon>Perciformes</taxon>
        <taxon>Cottioidei</taxon>
        <taxon>Zoarcales</taxon>
        <taxon>Zoarcidae</taxon>
        <taxon>Zoarcinae</taxon>
        <taxon>Zoarces</taxon>
    </lineage>
</organism>
<accession>A0AAW1FI20</accession>
<name>A0AAW1FI20_ZOAVI</name>
<sequence>MFARRRNFALLLGSFQCKHVRFLASEDLTPPTPAIARYPPGNIAAVLYQQMSNCLIVRAGEERTLLSAKLGVPHFTLSIPITAALQPQSCSVSIVIGAIDL</sequence>
<keyword evidence="2" id="KW-1185">Reference proteome</keyword>
<protein>
    <submittedName>
        <fullName evidence="1">Uncharacterized protein</fullName>
    </submittedName>
</protein>
<dbReference type="EMBL" id="JBCEZU010000067">
    <property type="protein sequence ID" value="KAK9534220.1"/>
    <property type="molecule type" value="Genomic_DNA"/>
</dbReference>